<dbReference type="Proteomes" id="UP000663854">
    <property type="component" value="Unassembled WGS sequence"/>
</dbReference>
<dbReference type="Gene3D" id="2.120.10.30">
    <property type="entry name" value="TolB, C-terminal domain"/>
    <property type="match status" value="1"/>
</dbReference>
<dbReference type="AlphaFoldDB" id="A0A814TY98"/>
<sequence length="276" mass="31344">MNNTPLECYTTTESLVESTSTGLAYRSSTSTFYLLDWKSKIISEFTIINSNSSITNLNNSQIHINHQITCSLFNEPVQIALFEQHLNSLLICDNNTLLIIDNRTGDLINQIDTRSFGIKTIKAFTINLQDDIIISDHRIHILSYDGKYLRQISSINQQQIVDVDIHITHEPPDLIASHHKQSSTIHQHTKSMNNQIIKGGFYTALCVDKNGLLLAGKCEKDGYAHIEIYDNQGHLLRIIDSYNQRLRRPCSLVTTQDGCVLCVDLTTDSVRKYRYA</sequence>
<name>A0A814TY98_9BILA</name>
<accession>A0A814TY98</accession>
<gene>
    <name evidence="2" type="ORF">JXQ802_LOCUS35927</name>
    <name evidence="1" type="ORF">PYM288_LOCUS23152</name>
</gene>
<dbReference type="InterPro" id="IPR011042">
    <property type="entry name" value="6-blade_b-propeller_TolB-like"/>
</dbReference>
<protein>
    <submittedName>
        <fullName evidence="1">Uncharacterized protein</fullName>
    </submittedName>
</protein>
<dbReference type="Proteomes" id="UP000663870">
    <property type="component" value="Unassembled WGS sequence"/>
</dbReference>
<dbReference type="EMBL" id="CAJNOH010001049">
    <property type="protein sequence ID" value="CAF1168770.1"/>
    <property type="molecule type" value="Genomic_DNA"/>
</dbReference>
<reference evidence="1" key="1">
    <citation type="submission" date="2021-02" db="EMBL/GenBank/DDBJ databases">
        <authorList>
            <person name="Nowell W R."/>
        </authorList>
    </citation>
    <scope>NUCLEOTIDE SEQUENCE</scope>
</reference>
<comment type="caution">
    <text evidence="1">The sequence shown here is derived from an EMBL/GenBank/DDBJ whole genome shotgun (WGS) entry which is preliminary data.</text>
</comment>
<evidence type="ECO:0000313" key="3">
    <source>
        <dbReference type="Proteomes" id="UP000663854"/>
    </source>
</evidence>
<keyword evidence="4" id="KW-1185">Reference proteome</keyword>
<evidence type="ECO:0000313" key="4">
    <source>
        <dbReference type="Proteomes" id="UP000663870"/>
    </source>
</evidence>
<evidence type="ECO:0000313" key="2">
    <source>
        <dbReference type="EMBL" id="CAF1422286.1"/>
    </source>
</evidence>
<evidence type="ECO:0000313" key="1">
    <source>
        <dbReference type="EMBL" id="CAF1168770.1"/>
    </source>
</evidence>
<dbReference type="SUPFAM" id="SSF101898">
    <property type="entry name" value="NHL repeat"/>
    <property type="match status" value="1"/>
</dbReference>
<organism evidence="1 3">
    <name type="scientific">Rotaria sordida</name>
    <dbReference type="NCBI Taxonomy" id="392033"/>
    <lineage>
        <taxon>Eukaryota</taxon>
        <taxon>Metazoa</taxon>
        <taxon>Spiralia</taxon>
        <taxon>Gnathifera</taxon>
        <taxon>Rotifera</taxon>
        <taxon>Eurotatoria</taxon>
        <taxon>Bdelloidea</taxon>
        <taxon>Philodinida</taxon>
        <taxon>Philodinidae</taxon>
        <taxon>Rotaria</taxon>
    </lineage>
</organism>
<proteinExistence type="predicted"/>
<dbReference type="EMBL" id="CAJNOL010001809">
    <property type="protein sequence ID" value="CAF1422286.1"/>
    <property type="molecule type" value="Genomic_DNA"/>
</dbReference>